<evidence type="ECO:0000256" key="1">
    <source>
        <dbReference type="SAM" id="Phobius"/>
    </source>
</evidence>
<reference evidence="2 3" key="1">
    <citation type="submission" date="2020-04" db="EMBL/GenBank/DDBJ databases">
        <title>Flammeovirga sp. SR4, a novel species isolated from seawater.</title>
        <authorList>
            <person name="Wang X."/>
        </authorList>
    </citation>
    <scope>NUCLEOTIDE SEQUENCE [LARGE SCALE GENOMIC DNA]</scope>
    <source>
        <strain evidence="2 3">SR4</strain>
    </source>
</reference>
<name>A0A7X8SHN7_9BACT</name>
<feature type="transmembrane region" description="Helical" evidence="1">
    <location>
        <begin position="45"/>
        <end position="62"/>
    </location>
</feature>
<dbReference type="AlphaFoldDB" id="A0A7X8SHN7"/>
<evidence type="ECO:0000313" key="3">
    <source>
        <dbReference type="Proteomes" id="UP000585050"/>
    </source>
</evidence>
<feature type="transmembrane region" description="Helical" evidence="1">
    <location>
        <begin position="82"/>
        <end position="101"/>
    </location>
</feature>
<keyword evidence="1" id="KW-1133">Transmembrane helix</keyword>
<keyword evidence="1" id="KW-0472">Membrane</keyword>
<accession>A0A7X8SHN7</accession>
<protein>
    <submittedName>
        <fullName evidence="2">Uncharacterized protein</fullName>
    </submittedName>
</protein>
<proteinExistence type="predicted"/>
<keyword evidence="1" id="KW-0812">Transmembrane</keyword>
<gene>
    <name evidence="2" type="ORF">HGP29_03705</name>
</gene>
<organism evidence="2 3">
    <name type="scientific">Flammeovirga agarivorans</name>
    <dbReference type="NCBI Taxonomy" id="2726742"/>
    <lineage>
        <taxon>Bacteria</taxon>
        <taxon>Pseudomonadati</taxon>
        <taxon>Bacteroidota</taxon>
        <taxon>Cytophagia</taxon>
        <taxon>Cytophagales</taxon>
        <taxon>Flammeovirgaceae</taxon>
        <taxon>Flammeovirga</taxon>
    </lineage>
</organism>
<sequence>MKDFDESCECARDNFCRFVQGNKKYTNEEMDYLIQCSLGKGVSKILRVGYVLVVWSFVAVWIDNLLFPGALGYSFFKGEFSWVTISPLLFLVGNATLKALFIKYRLKDQITVFEAYWASIPYIGFAFLLRSQFKKDKILYVAAKDYFFYQKNLVKKEVKAFFGFKTKDDVGLNI</sequence>
<keyword evidence="3" id="KW-1185">Reference proteome</keyword>
<dbReference type="EMBL" id="JABAIL010000001">
    <property type="protein sequence ID" value="NLR90293.1"/>
    <property type="molecule type" value="Genomic_DNA"/>
</dbReference>
<comment type="caution">
    <text evidence="2">The sequence shown here is derived from an EMBL/GenBank/DDBJ whole genome shotgun (WGS) entry which is preliminary data.</text>
</comment>
<dbReference type="Proteomes" id="UP000585050">
    <property type="component" value="Unassembled WGS sequence"/>
</dbReference>
<evidence type="ECO:0000313" key="2">
    <source>
        <dbReference type="EMBL" id="NLR90293.1"/>
    </source>
</evidence>
<dbReference type="RefSeq" id="WP_168880998.1">
    <property type="nucleotide sequence ID" value="NZ_JABAIL010000001.1"/>
</dbReference>